<dbReference type="Gene3D" id="3.90.1140.10">
    <property type="entry name" value="Cyclic phosphodiesterase"/>
    <property type="match status" value="1"/>
</dbReference>
<dbReference type="GO" id="GO:0004113">
    <property type="term" value="F:2',3'-cyclic-nucleotide 3'-phosphodiesterase activity"/>
    <property type="evidence" value="ECO:0007669"/>
    <property type="project" value="InterPro"/>
</dbReference>
<dbReference type="PANTHER" id="PTHR35561:SF1">
    <property type="entry name" value="RNA 2',3'-CYCLIC PHOSPHODIESTERASE"/>
    <property type="match status" value="1"/>
</dbReference>
<organism evidence="4 5">
    <name type="scientific">Sediminihaliea albiluteola</name>
    <dbReference type="NCBI Taxonomy" id="2758564"/>
    <lineage>
        <taxon>Bacteria</taxon>
        <taxon>Pseudomonadati</taxon>
        <taxon>Pseudomonadota</taxon>
        <taxon>Gammaproteobacteria</taxon>
        <taxon>Cellvibrionales</taxon>
        <taxon>Halieaceae</taxon>
        <taxon>Sediminihaliea</taxon>
    </lineage>
</organism>
<dbReference type="PANTHER" id="PTHR35561">
    <property type="entry name" value="RNA 2',3'-CYCLIC PHOSPHODIESTERASE"/>
    <property type="match status" value="1"/>
</dbReference>
<evidence type="ECO:0000313" key="4">
    <source>
        <dbReference type="EMBL" id="MBA6411814.1"/>
    </source>
</evidence>
<dbReference type="AlphaFoldDB" id="A0A7W2YIR6"/>
<feature type="active site" description="Proton donor" evidence="2">
    <location>
        <position position="38"/>
    </location>
</feature>
<keyword evidence="5" id="KW-1185">Reference proteome</keyword>
<dbReference type="InterPro" id="IPR004175">
    <property type="entry name" value="RNA_CPDase"/>
</dbReference>
<protein>
    <recommendedName>
        <fullName evidence="2">RNA 2',3'-cyclic phosphodiesterase</fullName>
        <shortName evidence="2">RNA 2',3'-CPDase</shortName>
        <ecNumber evidence="2">3.1.4.58</ecNumber>
    </recommendedName>
</protein>
<reference evidence="4 5" key="1">
    <citation type="submission" date="2020-07" db="EMBL/GenBank/DDBJ databases">
        <title>Halieaceae bacterium, F7430, whole genome shotgun sequencing project.</title>
        <authorList>
            <person name="Jiang S."/>
            <person name="Liu Z.W."/>
            <person name="Du Z.J."/>
        </authorList>
    </citation>
    <scope>NUCLEOTIDE SEQUENCE [LARGE SCALE GENOMIC DNA]</scope>
    <source>
        <strain evidence="4 5">F7430</strain>
    </source>
</reference>
<dbReference type="EMBL" id="JACFXU010000013">
    <property type="protein sequence ID" value="MBA6411814.1"/>
    <property type="molecule type" value="Genomic_DNA"/>
</dbReference>
<keyword evidence="1 2" id="KW-0378">Hydrolase</keyword>
<dbReference type="Proteomes" id="UP000539350">
    <property type="component" value="Unassembled WGS sequence"/>
</dbReference>
<sequence length="177" mass="19894">MKLFFGLALEPELALAIADWRDRQFGFSARPVPVANFHITLAYAGELSVLDSDILCEQVDSWHAKGKFRSGQLLLDQTGYWASPGIYWLGPAEATPALASAAAKLDSLIAARGTRPQRRKKFQPHITLFRQCEEAPPMPAQPPSFEFAYRSFSLFESRRLRQGVAYEELHSWPLLDA</sequence>
<evidence type="ECO:0000256" key="2">
    <source>
        <dbReference type="HAMAP-Rule" id="MF_01940"/>
    </source>
</evidence>
<dbReference type="SUPFAM" id="SSF55144">
    <property type="entry name" value="LigT-like"/>
    <property type="match status" value="1"/>
</dbReference>
<dbReference type="InterPro" id="IPR009097">
    <property type="entry name" value="Cyclic_Pdiesterase"/>
</dbReference>
<feature type="short sequence motif" description="HXTX 2" evidence="2">
    <location>
        <begin position="125"/>
        <end position="128"/>
    </location>
</feature>
<dbReference type="EC" id="3.1.4.58" evidence="2"/>
<name>A0A7W2YIR6_9GAMM</name>
<accession>A0A7W2YIR6</accession>
<dbReference type="HAMAP" id="MF_01940">
    <property type="entry name" value="RNA_CPDase"/>
    <property type="match status" value="1"/>
</dbReference>
<dbReference type="Pfam" id="PF02834">
    <property type="entry name" value="LigT_PEase"/>
    <property type="match status" value="1"/>
</dbReference>
<evidence type="ECO:0000259" key="3">
    <source>
        <dbReference type="Pfam" id="PF02834"/>
    </source>
</evidence>
<feature type="domain" description="Phosphoesterase HXTX" evidence="3">
    <location>
        <begin position="90"/>
        <end position="166"/>
    </location>
</feature>
<dbReference type="NCBIfam" id="TIGR02258">
    <property type="entry name" value="2_5_ligase"/>
    <property type="match status" value="1"/>
</dbReference>
<evidence type="ECO:0000256" key="1">
    <source>
        <dbReference type="ARBA" id="ARBA00022801"/>
    </source>
</evidence>
<comment type="function">
    <text evidence="2">Hydrolyzes RNA 2',3'-cyclic phosphodiester to an RNA 2'-phosphomonoester.</text>
</comment>
<comment type="catalytic activity">
    <reaction evidence="2">
        <text>a 3'-end 2',3'-cyclophospho-ribonucleotide-RNA + H2O = a 3'-end 2'-phospho-ribonucleotide-RNA + H(+)</text>
        <dbReference type="Rhea" id="RHEA:11828"/>
        <dbReference type="Rhea" id="RHEA-COMP:10464"/>
        <dbReference type="Rhea" id="RHEA-COMP:17353"/>
        <dbReference type="ChEBI" id="CHEBI:15377"/>
        <dbReference type="ChEBI" id="CHEBI:15378"/>
        <dbReference type="ChEBI" id="CHEBI:83064"/>
        <dbReference type="ChEBI" id="CHEBI:173113"/>
        <dbReference type="EC" id="3.1.4.58"/>
    </reaction>
</comment>
<feature type="short sequence motif" description="HXTX 1" evidence="2">
    <location>
        <begin position="38"/>
        <end position="41"/>
    </location>
</feature>
<comment type="similarity">
    <text evidence="2">Belongs to the 2H phosphoesterase superfamily. ThpR family.</text>
</comment>
<gene>
    <name evidence="4" type="primary">thpR</name>
    <name evidence="4" type="ORF">H2508_01660</name>
</gene>
<feature type="active site" description="Proton acceptor" evidence="2">
    <location>
        <position position="125"/>
    </location>
</feature>
<dbReference type="GO" id="GO:0008664">
    <property type="term" value="F:RNA 2',3'-cyclic 3'-phosphodiesterase activity"/>
    <property type="evidence" value="ECO:0007669"/>
    <property type="project" value="UniProtKB-EC"/>
</dbReference>
<comment type="caution">
    <text evidence="4">The sequence shown here is derived from an EMBL/GenBank/DDBJ whole genome shotgun (WGS) entry which is preliminary data.</text>
</comment>
<dbReference type="InterPro" id="IPR014051">
    <property type="entry name" value="Phosphoesterase_HXTX"/>
</dbReference>
<proteinExistence type="inferred from homology"/>
<evidence type="ECO:0000313" key="5">
    <source>
        <dbReference type="Proteomes" id="UP000539350"/>
    </source>
</evidence>
<dbReference type="RefSeq" id="WP_182168670.1">
    <property type="nucleotide sequence ID" value="NZ_JACFXU010000013.1"/>
</dbReference>